<keyword evidence="2" id="KW-1185">Reference proteome</keyword>
<name>A0ABV9W848_9ACTN</name>
<gene>
    <name evidence="1" type="ORF">ACFPIJ_40960</name>
</gene>
<accession>A0ABV9W848</accession>
<dbReference type="Proteomes" id="UP001595912">
    <property type="component" value="Unassembled WGS sequence"/>
</dbReference>
<sequence>MGDAEENPRSVLAINDCGPFLVQDSVGTWLIQGAADGSSYAAGDRLVWLLPLLERTPTDVRAALPHVSLDDTPLPALVRFALTAWGEHWPALALDWLESGWPIRDSLDVLADMKDSHALSQLLRHRALRLWRAAA</sequence>
<protein>
    <submittedName>
        <fullName evidence="1">Uncharacterized protein</fullName>
    </submittedName>
</protein>
<evidence type="ECO:0000313" key="2">
    <source>
        <dbReference type="Proteomes" id="UP001595912"/>
    </source>
</evidence>
<organism evidence="1 2">
    <name type="scientific">Dactylosporangium cerinum</name>
    <dbReference type="NCBI Taxonomy" id="1434730"/>
    <lineage>
        <taxon>Bacteria</taxon>
        <taxon>Bacillati</taxon>
        <taxon>Actinomycetota</taxon>
        <taxon>Actinomycetes</taxon>
        <taxon>Micromonosporales</taxon>
        <taxon>Micromonosporaceae</taxon>
        <taxon>Dactylosporangium</taxon>
    </lineage>
</organism>
<reference evidence="2" key="1">
    <citation type="journal article" date="2019" name="Int. J. Syst. Evol. Microbiol.">
        <title>The Global Catalogue of Microorganisms (GCM) 10K type strain sequencing project: providing services to taxonomists for standard genome sequencing and annotation.</title>
        <authorList>
            <consortium name="The Broad Institute Genomics Platform"/>
            <consortium name="The Broad Institute Genome Sequencing Center for Infectious Disease"/>
            <person name="Wu L."/>
            <person name="Ma J."/>
        </authorList>
    </citation>
    <scope>NUCLEOTIDE SEQUENCE [LARGE SCALE GENOMIC DNA]</scope>
    <source>
        <strain evidence="2">CGMCC 4.7152</strain>
    </source>
</reference>
<evidence type="ECO:0000313" key="1">
    <source>
        <dbReference type="EMBL" id="MFC5004184.1"/>
    </source>
</evidence>
<comment type="caution">
    <text evidence="1">The sequence shown here is derived from an EMBL/GenBank/DDBJ whole genome shotgun (WGS) entry which is preliminary data.</text>
</comment>
<dbReference type="EMBL" id="JBHSIU010000057">
    <property type="protein sequence ID" value="MFC5004184.1"/>
    <property type="molecule type" value="Genomic_DNA"/>
</dbReference>
<proteinExistence type="predicted"/>
<dbReference type="RefSeq" id="WP_380123830.1">
    <property type="nucleotide sequence ID" value="NZ_JBHSIU010000057.1"/>
</dbReference>